<keyword evidence="1" id="KW-0732">Signal</keyword>
<comment type="caution">
    <text evidence="2">The sequence shown here is derived from an EMBL/GenBank/DDBJ whole genome shotgun (WGS) entry which is preliminary data.</text>
</comment>
<dbReference type="EMBL" id="QWLA01000042">
    <property type="protein sequence ID" value="RIH85441.1"/>
    <property type="molecule type" value="Genomic_DNA"/>
</dbReference>
<feature type="chain" id="PRO_5017218556" evidence="1">
    <location>
        <begin position="22"/>
        <end position="197"/>
    </location>
</feature>
<dbReference type="Proteomes" id="UP000265341">
    <property type="component" value="Unassembled WGS sequence"/>
</dbReference>
<evidence type="ECO:0000313" key="3">
    <source>
        <dbReference type="Proteomes" id="UP000265341"/>
    </source>
</evidence>
<reference evidence="2 3" key="1">
    <citation type="submission" date="2018-08" db="EMBL/GenBank/DDBJ databases">
        <title>Meiothermus roseus NBRC 110900 genome sequencing project.</title>
        <authorList>
            <person name="Da Costa M.S."/>
            <person name="Albuquerque L."/>
            <person name="Raposo P."/>
            <person name="Froufe H.J.C."/>
            <person name="Barroso C.S."/>
            <person name="Egas C."/>
        </authorList>
    </citation>
    <scope>NUCLEOTIDE SEQUENCE [LARGE SCALE GENOMIC DNA]</scope>
    <source>
        <strain evidence="2 3">NBRC 110900</strain>
    </source>
</reference>
<gene>
    <name evidence="2" type="ORF">Mrose_02224</name>
</gene>
<accession>A0A399ET93</accession>
<proteinExistence type="predicted"/>
<dbReference type="OrthoDB" id="6706661at2"/>
<keyword evidence="3" id="KW-1185">Reference proteome</keyword>
<evidence type="ECO:0000313" key="2">
    <source>
        <dbReference type="EMBL" id="RIH85441.1"/>
    </source>
</evidence>
<sequence length="197" mass="22241">MRVLSLLFLLSLAAFVYFRNAAAQPIARPPGVLCPLAPLQSVQDLPPAFEHKGYRIEPLARFALEARVLGKRLYRYDRGASLAPLDLVLGWGRMSDSRVLEKISISQSNRFYFWYTANSPIPLEEIALSSANMHMIPATEDLERRLKQLRIGNIVRLRGYLVRVSGSDGFYWQSSLTRSDTGNGACELVWVEELAVR</sequence>
<name>A0A399ET93_9DEIN</name>
<dbReference type="RefSeq" id="WP_119278277.1">
    <property type="nucleotide sequence ID" value="NZ_QWLA01000042.1"/>
</dbReference>
<feature type="signal peptide" evidence="1">
    <location>
        <begin position="1"/>
        <end position="21"/>
    </location>
</feature>
<protein>
    <submittedName>
        <fullName evidence="2">Uncharacterized protein</fullName>
    </submittedName>
</protein>
<dbReference type="AlphaFoldDB" id="A0A399ET93"/>
<organism evidence="2 3">
    <name type="scientific">Calidithermus roseus</name>
    <dbReference type="NCBI Taxonomy" id="1644118"/>
    <lineage>
        <taxon>Bacteria</taxon>
        <taxon>Thermotogati</taxon>
        <taxon>Deinococcota</taxon>
        <taxon>Deinococci</taxon>
        <taxon>Thermales</taxon>
        <taxon>Thermaceae</taxon>
        <taxon>Calidithermus</taxon>
    </lineage>
</organism>
<evidence type="ECO:0000256" key="1">
    <source>
        <dbReference type="SAM" id="SignalP"/>
    </source>
</evidence>